<sequence>MLWRRHSRSKNCLSLCTSDTDELVPKAQTTDGRGRGRPPTVGKYVGLKHAQRERDRLKCEEARQKAEEELEDRLKFVKSPMPPRLDEEEDRPVTKEDLKQCEHVMRSIVHKSGNRKGTSQTALNWVTNKITQYIQQPESAVITRLESESKKWQEHSARLEANIKTLQEENAALKRRLEELEASNKGPSTEEMLAMVEARVQARLESALMGLAQRPSLVHERKAASGDTQLPVTGGMVGGPPPPKSRREKGKGVGKKTAPARLLAPVPGPSCAPPQAVAGPSTAPATATAPPEKRKPERKKAAATTAPKPKAQKGRKNGPPAQPAPEPRLLPPVPASMDTPWVVVAKKNTKKKGKTAATPAASTHPPQSTRRAESKLRPPRSAAVVISLTPAAVAKGLTYKGVLMDAQSRVDLTGLDITRLRPKFAATGAPMYEVPGANSEERADSLAARLRECFGGSEDVKISRPTKTVEL</sequence>
<reference evidence="3" key="1">
    <citation type="journal article" date="2016" name="Insect Biochem. Mol. Biol.">
        <title>Multifaceted biological insights from a draft genome sequence of the tobacco hornworm moth, Manduca sexta.</title>
        <authorList>
            <person name="Kanost M.R."/>
            <person name="Arrese E.L."/>
            <person name="Cao X."/>
            <person name="Chen Y.R."/>
            <person name="Chellapilla S."/>
            <person name="Goldsmith M.R."/>
            <person name="Grosse-Wilde E."/>
            <person name="Heckel D.G."/>
            <person name="Herndon N."/>
            <person name="Jiang H."/>
            <person name="Papanicolaou A."/>
            <person name="Qu J."/>
            <person name="Soulages J.L."/>
            <person name="Vogel H."/>
            <person name="Walters J."/>
            <person name="Waterhouse R.M."/>
            <person name="Ahn S.J."/>
            <person name="Almeida F.C."/>
            <person name="An C."/>
            <person name="Aqrawi P."/>
            <person name="Bretschneider A."/>
            <person name="Bryant W.B."/>
            <person name="Bucks S."/>
            <person name="Chao H."/>
            <person name="Chevignon G."/>
            <person name="Christen J.M."/>
            <person name="Clarke D.F."/>
            <person name="Dittmer N.T."/>
            <person name="Ferguson L.C.F."/>
            <person name="Garavelou S."/>
            <person name="Gordon K.H.J."/>
            <person name="Gunaratna R.T."/>
            <person name="Han Y."/>
            <person name="Hauser F."/>
            <person name="He Y."/>
            <person name="Heidel-Fischer H."/>
            <person name="Hirsh A."/>
            <person name="Hu Y."/>
            <person name="Jiang H."/>
            <person name="Kalra D."/>
            <person name="Klinner C."/>
            <person name="Konig C."/>
            <person name="Kovar C."/>
            <person name="Kroll A.R."/>
            <person name="Kuwar S.S."/>
            <person name="Lee S.L."/>
            <person name="Lehman R."/>
            <person name="Li K."/>
            <person name="Li Z."/>
            <person name="Liang H."/>
            <person name="Lovelace S."/>
            <person name="Lu Z."/>
            <person name="Mansfield J.H."/>
            <person name="McCulloch K.J."/>
            <person name="Mathew T."/>
            <person name="Morton B."/>
            <person name="Muzny D.M."/>
            <person name="Neunemann D."/>
            <person name="Ongeri F."/>
            <person name="Pauchet Y."/>
            <person name="Pu L.L."/>
            <person name="Pyrousis I."/>
            <person name="Rao X.J."/>
            <person name="Redding A."/>
            <person name="Roesel C."/>
            <person name="Sanchez-Gracia A."/>
            <person name="Schaack S."/>
            <person name="Shukla A."/>
            <person name="Tetreau G."/>
            <person name="Wang Y."/>
            <person name="Xiong G.H."/>
            <person name="Traut W."/>
            <person name="Walsh T.K."/>
            <person name="Worley K.C."/>
            <person name="Wu D."/>
            <person name="Wu W."/>
            <person name="Wu Y.Q."/>
            <person name="Zhang X."/>
            <person name="Zou Z."/>
            <person name="Zucker H."/>
            <person name="Briscoe A.D."/>
            <person name="Burmester T."/>
            <person name="Clem R.J."/>
            <person name="Feyereisen R."/>
            <person name="Grimmelikhuijzen C.J.P."/>
            <person name="Hamodrakas S.J."/>
            <person name="Hansson B.S."/>
            <person name="Huguet E."/>
            <person name="Jermiin L.S."/>
            <person name="Lan Q."/>
            <person name="Lehman H.K."/>
            <person name="Lorenzen M."/>
            <person name="Merzendorfer H."/>
            <person name="Michalopoulos I."/>
            <person name="Morton D.B."/>
            <person name="Muthukrishnan S."/>
            <person name="Oakeshott J.G."/>
            <person name="Palmer W."/>
            <person name="Park Y."/>
            <person name="Passarelli A.L."/>
            <person name="Rozas J."/>
            <person name="Schwartz L.M."/>
            <person name="Smith W."/>
            <person name="Southgate A."/>
            <person name="Vilcinskas A."/>
            <person name="Vogt R."/>
            <person name="Wang P."/>
            <person name="Werren J."/>
            <person name="Yu X.Q."/>
            <person name="Zhou J.J."/>
            <person name="Brown S.J."/>
            <person name="Scherer S.E."/>
            <person name="Richards S."/>
            <person name="Blissard G.W."/>
        </authorList>
    </citation>
    <scope>NUCLEOTIDE SEQUENCE</scope>
</reference>
<comment type="caution">
    <text evidence="3">The sequence shown here is derived from an EMBL/GenBank/DDBJ whole genome shotgun (WGS) entry which is preliminary data.</text>
</comment>
<feature type="region of interest" description="Disordered" evidence="2">
    <location>
        <begin position="218"/>
        <end position="378"/>
    </location>
</feature>
<feature type="compositionally biased region" description="Basic residues" evidence="2">
    <location>
        <begin position="244"/>
        <end position="254"/>
    </location>
</feature>
<organism evidence="3 4">
    <name type="scientific">Manduca sexta</name>
    <name type="common">Tobacco hawkmoth</name>
    <name type="synonym">Tobacco hornworm</name>
    <dbReference type="NCBI Taxonomy" id="7130"/>
    <lineage>
        <taxon>Eukaryota</taxon>
        <taxon>Metazoa</taxon>
        <taxon>Ecdysozoa</taxon>
        <taxon>Arthropoda</taxon>
        <taxon>Hexapoda</taxon>
        <taxon>Insecta</taxon>
        <taxon>Pterygota</taxon>
        <taxon>Neoptera</taxon>
        <taxon>Endopterygota</taxon>
        <taxon>Lepidoptera</taxon>
        <taxon>Glossata</taxon>
        <taxon>Ditrysia</taxon>
        <taxon>Bombycoidea</taxon>
        <taxon>Sphingidae</taxon>
        <taxon>Sphinginae</taxon>
        <taxon>Sphingini</taxon>
        <taxon>Manduca</taxon>
    </lineage>
</organism>
<accession>A0A921Z4G8</accession>
<feature type="coiled-coil region" evidence="1">
    <location>
        <begin position="142"/>
        <end position="183"/>
    </location>
</feature>
<feature type="compositionally biased region" description="Low complexity" evidence="2">
    <location>
        <begin position="355"/>
        <end position="369"/>
    </location>
</feature>
<protein>
    <recommendedName>
        <fullName evidence="5">Gag-like protein</fullName>
    </recommendedName>
</protein>
<evidence type="ECO:0008006" key="5">
    <source>
        <dbReference type="Google" id="ProtNLM"/>
    </source>
</evidence>
<keyword evidence="4" id="KW-1185">Reference proteome</keyword>
<reference evidence="3" key="2">
    <citation type="submission" date="2020-12" db="EMBL/GenBank/DDBJ databases">
        <authorList>
            <person name="Kanost M."/>
        </authorList>
    </citation>
    <scope>NUCLEOTIDE SEQUENCE</scope>
</reference>
<proteinExistence type="predicted"/>
<evidence type="ECO:0000256" key="2">
    <source>
        <dbReference type="SAM" id="MobiDB-lite"/>
    </source>
</evidence>
<feature type="region of interest" description="Disordered" evidence="2">
    <location>
        <begin position="19"/>
        <end position="43"/>
    </location>
</feature>
<feature type="compositionally biased region" description="Pro residues" evidence="2">
    <location>
        <begin position="320"/>
        <end position="334"/>
    </location>
</feature>
<dbReference type="Proteomes" id="UP000791440">
    <property type="component" value="Unassembled WGS sequence"/>
</dbReference>
<name>A0A921Z4G8_MANSE</name>
<dbReference type="EMBL" id="JH668392">
    <property type="protein sequence ID" value="KAG6450686.1"/>
    <property type="molecule type" value="Genomic_DNA"/>
</dbReference>
<keyword evidence="1" id="KW-0175">Coiled coil</keyword>
<evidence type="ECO:0000313" key="4">
    <source>
        <dbReference type="Proteomes" id="UP000791440"/>
    </source>
</evidence>
<evidence type="ECO:0000256" key="1">
    <source>
        <dbReference type="SAM" id="Coils"/>
    </source>
</evidence>
<dbReference type="AlphaFoldDB" id="A0A921Z4G8"/>
<gene>
    <name evidence="3" type="ORF">O3G_MSEX006724</name>
</gene>
<evidence type="ECO:0000313" key="3">
    <source>
        <dbReference type="EMBL" id="KAG6450686.1"/>
    </source>
</evidence>